<comment type="similarity">
    <text evidence="1">Belongs to the glycosyltransferase 2 family.</text>
</comment>
<dbReference type="InterPro" id="IPR001173">
    <property type="entry name" value="Glyco_trans_2-like"/>
</dbReference>
<evidence type="ECO:0000313" key="6">
    <source>
        <dbReference type="EMBL" id="OQP59952.1"/>
    </source>
</evidence>
<dbReference type="PANTHER" id="PTHR43179:SF12">
    <property type="entry name" value="GALACTOFURANOSYLTRANSFERASE GLFT2"/>
    <property type="match status" value="1"/>
</dbReference>
<dbReference type="Proteomes" id="UP000192796">
    <property type="component" value="Unassembled WGS sequence"/>
</dbReference>
<keyword evidence="4" id="KW-0812">Transmembrane</keyword>
<keyword evidence="7" id="KW-1185">Reference proteome</keyword>
<gene>
    <name evidence="6" type="ORF">A3860_35510</name>
</gene>
<dbReference type="PANTHER" id="PTHR43179">
    <property type="entry name" value="RHAMNOSYLTRANSFERASE WBBL"/>
    <property type="match status" value="1"/>
</dbReference>
<accession>A0A1V9FNN6</accession>
<dbReference type="RefSeq" id="WP_081153887.1">
    <property type="nucleotide sequence ID" value="NZ_LVYD01000070.1"/>
</dbReference>
<keyword evidence="4" id="KW-0472">Membrane</keyword>
<dbReference type="InterPro" id="IPR029044">
    <property type="entry name" value="Nucleotide-diphossugar_trans"/>
</dbReference>
<dbReference type="Gene3D" id="3.90.550.10">
    <property type="entry name" value="Spore Coat Polysaccharide Biosynthesis Protein SpsA, Chain A"/>
    <property type="match status" value="1"/>
</dbReference>
<keyword evidence="4" id="KW-1133">Transmembrane helix</keyword>
<organism evidence="6 7">
    <name type="scientific">Niastella vici</name>
    <dbReference type="NCBI Taxonomy" id="1703345"/>
    <lineage>
        <taxon>Bacteria</taxon>
        <taxon>Pseudomonadati</taxon>
        <taxon>Bacteroidota</taxon>
        <taxon>Chitinophagia</taxon>
        <taxon>Chitinophagales</taxon>
        <taxon>Chitinophagaceae</taxon>
        <taxon>Niastella</taxon>
    </lineage>
</organism>
<name>A0A1V9FNN6_9BACT</name>
<evidence type="ECO:0000313" key="7">
    <source>
        <dbReference type="Proteomes" id="UP000192796"/>
    </source>
</evidence>
<evidence type="ECO:0000256" key="4">
    <source>
        <dbReference type="SAM" id="Phobius"/>
    </source>
</evidence>
<dbReference type="GO" id="GO:0016757">
    <property type="term" value="F:glycosyltransferase activity"/>
    <property type="evidence" value="ECO:0007669"/>
    <property type="project" value="UniProtKB-KW"/>
</dbReference>
<protein>
    <recommendedName>
        <fullName evidence="5">Glycosyltransferase 2-like domain-containing protein</fullName>
    </recommendedName>
</protein>
<keyword evidence="3" id="KW-0808">Transferase</keyword>
<dbReference type="OrthoDB" id="1143197at2"/>
<evidence type="ECO:0000256" key="3">
    <source>
        <dbReference type="ARBA" id="ARBA00022679"/>
    </source>
</evidence>
<feature type="transmembrane region" description="Helical" evidence="4">
    <location>
        <begin position="244"/>
        <end position="263"/>
    </location>
</feature>
<dbReference type="SUPFAM" id="SSF53448">
    <property type="entry name" value="Nucleotide-diphospho-sugar transferases"/>
    <property type="match status" value="1"/>
</dbReference>
<sequence length="312" mass="36415">MSTPDTHTGIAIVIITYNRPGDALELAQNISRLQQVTTLCSEVIFVNNKSTVSYSALEAFIEQNPQIPFRYFITDENLGVSRGRNFAIQQSTAPYLVFLDDDALFRNLDALQFIPQIFTQSVSTNTQHVGIISFKVYYHSTGELQQTAFAHKQFERRKTWHHFETAYFVGCAHAIHRNVFDKTGYYPVNFFYGMEEYDLSYRAIDAGFKIVYDDRVVIEHKESPQGRLPNKDKLRGMWMNKSKVAFKFLPLIYFFSTAFMWSFEYLRKSGYHFPGWLKGWAEIFRIPSTEKRTPINKNGLSYLKKVEARLWY</sequence>
<dbReference type="STRING" id="1703345.A3860_35510"/>
<reference evidence="6 7" key="1">
    <citation type="submission" date="2016-03" db="EMBL/GenBank/DDBJ databases">
        <title>Niastella vici sp. nov., isolated from farmland soil.</title>
        <authorList>
            <person name="Chen L."/>
            <person name="Wang D."/>
            <person name="Yang S."/>
            <person name="Wang G."/>
        </authorList>
    </citation>
    <scope>NUCLEOTIDE SEQUENCE [LARGE SCALE GENOMIC DNA]</scope>
    <source>
        <strain evidence="6 7">DJ57</strain>
    </source>
</reference>
<comment type="caution">
    <text evidence="6">The sequence shown here is derived from an EMBL/GenBank/DDBJ whole genome shotgun (WGS) entry which is preliminary data.</text>
</comment>
<evidence type="ECO:0000256" key="1">
    <source>
        <dbReference type="ARBA" id="ARBA00006739"/>
    </source>
</evidence>
<dbReference type="Pfam" id="PF00535">
    <property type="entry name" value="Glycos_transf_2"/>
    <property type="match status" value="1"/>
</dbReference>
<evidence type="ECO:0000256" key="2">
    <source>
        <dbReference type="ARBA" id="ARBA00022676"/>
    </source>
</evidence>
<evidence type="ECO:0000259" key="5">
    <source>
        <dbReference type="Pfam" id="PF00535"/>
    </source>
</evidence>
<keyword evidence="2" id="KW-0328">Glycosyltransferase</keyword>
<proteinExistence type="inferred from homology"/>
<feature type="domain" description="Glycosyltransferase 2-like" evidence="5">
    <location>
        <begin position="12"/>
        <end position="182"/>
    </location>
</feature>
<dbReference type="EMBL" id="LVYD01000070">
    <property type="protein sequence ID" value="OQP59952.1"/>
    <property type="molecule type" value="Genomic_DNA"/>
</dbReference>
<dbReference type="AlphaFoldDB" id="A0A1V9FNN6"/>